<dbReference type="EMBL" id="BPLQ01009569">
    <property type="protein sequence ID" value="GIY44781.1"/>
    <property type="molecule type" value="Genomic_DNA"/>
</dbReference>
<evidence type="ECO:0000313" key="2">
    <source>
        <dbReference type="Proteomes" id="UP001054837"/>
    </source>
</evidence>
<reference evidence="1 2" key="1">
    <citation type="submission" date="2021-06" db="EMBL/GenBank/DDBJ databases">
        <title>Caerostris darwini draft genome.</title>
        <authorList>
            <person name="Kono N."/>
            <person name="Arakawa K."/>
        </authorList>
    </citation>
    <scope>NUCLEOTIDE SEQUENCE [LARGE SCALE GENOMIC DNA]</scope>
</reference>
<keyword evidence="2" id="KW-1185">Reference proteome</keyword>
<dbReference type="AlphaFoldDB" id="A0AAV4TH56"/>
<gene>
    <name evidence="1" type="ORF">CDAR_219601</name>
</gene>
<sequence>MYPKTYHLDNPIKLISQPALSILSLHPREISSNLNLITAGSVFKSSNTTLFPMVQKRSRPLNRFLTSIEKAREQETLDPSKYFEYWQTSLVFTKLAKQGEFSGVLQKEREKG</sequence>
<protein>
    <submittedName>
        <fullName evidence="1">Uncharacterized protein</fullName>
    </submittedName>
</protein>
<accession>A0AAV4TH56</accession>
<name>A0AAV4TH56_9ARAC</name>
<evidence type="ECO:0000313" key="1">
    <source>
        <dbReference type="EMBL" id="GIY44781.1"/>
    </source>
</evidence>
<comment type="caution">
    <text evidence="1">The sequence shown here is derived from an EMBL/GenBank/DDBJ whole genome shotgun (WGS) entry which is preliminary data.</text>
</comment>
<dbReference type="Proteomes" id="UP001054837">
    <property type="component" value="Unassembled WGS sequence"/>
</dbReference>
<proteinExistence type="predicted"/>
<organism evidence="1 2">
    <name type="scientific">Caerostris darwini</name>
    <dbReference type="NCBI Taxonomy" id="1538125"/>
    <lineage>
        <taxon>Eukaryota</taxon>
        <taxon>Metazoa</taxon>
        <taxon>Ecdysozoa</taxon>
        <taxon>Arthropoda</taxon>
        <taxon>Chelicerata</taxon>
        <taxon>Arachnida</taxon>
        <taxon>Araneae</taxon>
        <taxon>Araneomorphae</taxon>
        <taxon>Entelegynae</taxon>
        <taxon>Araneoidea</taxon>
        <taxon>Araneidae</taxon>
        <taxon>Caerostris</taxon>
    </lineage>
</organism>